<keyword evidence="2" id="KW-1133">Transmembrane helix</keyword>
<sequence>MQLQELIFQGLLGQSRPARIRVEEAFQSLELPSGVSAADVQDLVVLCLYPAQSRELAERLFEPGASIKLACAFSFRGTPLRVVRQAQGDSVRLQRRSASGYEELARGASQVQRALQEKLNLPDLATFYTVHLWRFDFDVEAVINAANFGDDPRIPELAELYLTSLEVESLEDQIKELELRVDEGQRALGEGAELEEKLSRAHERLAEVELAELSDGELELLRERDARMDDYDTQLGRLQAQQDTERRQIELSVPDSPTQMPLFWGAVALALTAFIASFVFHQTHRILALGSIPGLALGAFVLLRYYNNLSKASVHQVRLDSIRRRISQVREDQIMLLERVEHILLHAGVEREEELQTRIPMAQKLRDVIERIEKQLETVRTNPEYRRARRELDSLQAELTETRSRRAELPAFVMNSFQLENDLQTLGADPVEIRTMADQKQAAAQAEDLPQEPLEMLRWVAEKGGLWAQGQLDAGTQAMWSKVCSHVLSERFNGVALSAQGQLQVEALTGEQLELWQRTRSAEVQVVICALALALFVSTSRRGTGGLESVWISDPAQRMTPSHAGRFASVFKSAARQAQIAIMGANA</sequence>
<name>A0A328CBN5_9DELT</name>
<protein>
    <submittedName>
        <fullName evidence="3">Uncharacterized protein</fullName>
    </submittedName>
</protein>
<organism evidence="3 4">
    <name type="scientific">Lujinxingia litoralis</name>
    <dbReference type="NCBI Taxonomy" id="2211119"/>
    <lineage>
        <taxon>Bacteria</taxon>
        <taxon>Deltaproteobacteria</taxon>
        <taxon>Bradymonadales</taxon>
        <taxon>Lujinxingiaceae</taxon>
        <taxon>Lujinxingia</taxon>
    </lineage>
</organism>
<evidence type="ECO:0000256" key="2">
    <source>
        <dbReference type="SAM" id="Phobius"/>
    </source>
</evidence>
<accession>A0A328CBN5</accession>
<feature type="transmembrane region" description="Helical" evidence="2">
    <location>
        <begin position="287"/>
        <end position="306"/>
    </location>
</feature>
<gene>
    <name evidence="3" type="ORF">DL240_08475</name>
</gene>
<dbReference type="AlphaFoldDB" id="A0A328CBN5"/>
<feature type="coiled-coil region" evidence="1">
    <location>
        <begin position="362"/>
        <end position="405"/>
    </location>
</feature>
<dbReference type="Proteomes" id="UP000249169">
    <property type="component" value="Unassembled WGS sequence"/>
</dbReference>
<evidence type="ECO:0000313" key="4">
    <source>
        <dbReference type="Proteomes" id="UP000249169"/>
    </source>
</evidence>
<keyword evidence="2" id="KW-0812">Transmembrane</keyword>
<dbReference type="RefSeq" id="WP_111729445.1">
    <property type="nucleotide sequence ID" value="NZ_QHKO01000003.1"/>
</dbReference>
<feature type="transmembrane region" description="Helical" evidence="2">
    <location>
        <begin position="262"/>
        <end position="280"/>
    </location>
</feature>
<reference evidence="3 4" key="1">
    <citation type="submission" date="2018-05" db="EMBL/GenBank/DDBJ databases">
        <title>Lujinxingia marina gen. nov. sp. nov., a new facultative anaerobic member of the class Deltaproteobacteria, and proposal of Lujinxingaceae fam. nov.</title>
        <authorList>
            <person name="Li C.-M."/>
        </authorList>
    </citation>
    <scope>NUCLEOTIDE SEQUENCE [LARGE SCALE GENOMIC DNA]</scope>
    <source>
        <strain evidence="3 4">B210</strain>
    </source>
</reference>
<evidence type="ECO:0000256" key="1">
    <source>
        <dbReference type="SAM" id="Coils"/>
    </source>
</evidence>
<feature type="coiled-coil region" evidence="1">
    <location>
        <begin position="160"/>
        <end position="211"/>
    </location>
</feature>
<keyword evidence="1" id="KW-0175">Coiled coil</keyword>
<dbReference type="EMBL" id="QHKO01000003">
    <property type="protein sequence ID" value="RAL22917.1"/>
    <property type="molecule type" value="Genomic_DNA"/>
</dbReference>
<comment type="caution">
    <text evidence="3">The sequence shown here is derived from an EMBL/GenBank/DDBJ whole genome shotgun (WGS) entry which is preliminary data.</text>
</comment>
<proteinExistence type="predicted"/>
<evidence type="ECO:0000313" key="3">
    <source>
        <dbReference type="EMBL" id="RAL22917.1"/>
    </source>
</evidence>
<dbReference type="OrthoDB" id="5481337at2"/>
<keyword evidence="4" id="KW-1185">Reference proteome</keyword>
<keyword evidence="2" id="KW-0472">Membrane</keyword>